<evidence type="ECO:0000256" key="7">
    <source>
        <dbReference type="SAM" id="Phobius"/>
    </source>
</evidence>
<feature type="transmembrane region" description="Helical" evidence="7">
    <location>
        <begin position="54"/>
        <end position="75"/>
    </location>
</feature>
<reference evidence="8" key="1">
    <citation type="journal article" date="2021" name="Sci. Rep.">
        <title>Diploid genomic architecture of Nitzschia inconspicua, an elite biomass production diatom.</title>
        <authorList>
            <person name="Oliver A."/>
            <person name="Podell S."/>
            <person name="Pinowska A."/>
            <person name="Traller J.C."/>
            <person name="Smith S.R."/>
            <person name="McClure R."/>
            <person name="Beliaev A."/>
            <person name="Bohutskyi P."/>
            <person name="Hill E.A."/>
            <person name="Rabines A."/>
            <person name="Zheng H."/>
            <person name="Allen L.Z."/>
            <person name="Kuo A."/>
            <person name="Grigoriev I.V."/>
            <person name="Allen A.E."/>
            <person name="Hazlebeck D."/>
            <person name="Allen E.E."/>
        </authorList>
    </citation>
    <scope>NUCLEOTIDE SEQUENCE</scope>
    <source>
        <strain evidence="8">Hildebrandi</strain>
    </source>
</reference>
<evidence type="ECO:0000256" key="1">
    <source>
        <dbReference type="ARBA" id="ARBA00001970"/>
    </source>
</evidence>
<organism evidence="8 9">
    <name type="scientific">Nitzschia inconspicua</name>
    <dbReference type="NCBI Taxonomy" id="303405"/>
    <lineage>
        <taxon>Eukaryota</taxon>
        <taxon>Sar</taxon>
        <taxon>Stramenopiles</taxon>
        <taxon>Ochrophyta</taxon>
        <taxon>Bacillariophyta</taxon>
        <taxon>Bacillariophyceae</taxon>
        <taxon>Bacillariophycidae</taxon>
        <taxon>Bacillariales</taxon>
        <taxon>Bacillariaceae</taxon>
        <taxon>Nitzschia</taxon>
    </lineage>
</organism>
<evidence type="ECO:0000256" key="2">
    <source>
        <dbReference type="ARBA" id="ARBA00004141"/>
    </source>
</evidence>
<feature type="compositionally biased region" description="Low complexity" evidence="6">
    <location>
        <begin position="242"/>
        <end position="260"/>
    </location>
</feature>
<sequence>MSDDSSTYYALIHGILMGLAWLFLAPLAVGASLVRRFQSPTSGCCHQNGLWFRIHFYCQLMVVGLTIAGFLVIWLGGDDDGDGGDDRRRRFLKDWDKDDDILDDIDDGNNSRESVDMDGGSSDSDSVLIFPSLGWTYAQAEESIHPKIGISIVALSIFQAFLGLIRPHVHPTAPAAAAYPPPPPGVSTTTTTTTTTTGSNDDEKKKKEDERERECNTDDGGGSNNNNDRFCSSARRDKDGDTVATTVGAVVDDTTTSTTTNQGSSRSGIVEETDRENNKEEEIHDLSPLPPPPTPTKTTIRIIWEWCHRILGLSLLATSWLQCTVGIKVFRAD</sequence>
<comment type="caution">
    <text evidence="8">The sequence shown here is derived from an EMBL/GenBank/DDBJ whole genome shotgun (WGS) entry which is preliminary data.</text>
</comment>
<evidence type="ECO:0000256" key="6">
    <source>
        <dbReference type="SAM" id="MobiDB-lite"/>
    </source>
</evidence>
<feature type="compositionally biased region" description="Basic and acidic residues" evidence="6">
    <location>
        <begin position="275"/>
        <end position="285"/>
    </location>
</feature>
<dbReference type="AlphaFoldDB" id="A0A9K3KJX7"/>
<dbReference type="GO" id="GO:0046872">
    <property type="term" value="F:metal ion binding"/>
    <property type="evidence" value="ECO:0007669"/>
    <property type="project" value="UniProtKB-KW"/>
</dbReference>
<name>A0A9K3KJX7_9STRA</name>
<keyword evidence="7" id="KW-0812">Transmembrane</keyword>
<comment type="cofactor">
    <cofactor evidence="1">
        <name>heme b</name>
        <dbReference type="ChEBI" id="CHEBI:60344"/>
    </cofactor>
</comment>
<feature type="compositionally biased region" description="Basic and acidic residues" evidence="6">
    <location>
        <begin position="201"/>
        <end position="216"/>
    </location>
</feature>
<comment type="subcellular location">
    <subcellularLocation>
        <location evidence="2">Membrane</location>
        <topology evidence="2">Multi-pass membrane protein</topology>
    </subcellularLocation>
</comment>
<evidence type="ECO:0000313" key="8">
    <source>
        <dbReference type="EMBL" id="KAG7344826.1"/>
    </source>
</evidence>
<dbReference type="PANTHER" id="PTHR15422">
    <property type="entry name" value="OS05G0565100 PROTEIN"/>
    <property type="match status" value="1"/>
</dbReference>
<dbReference type="EMBL" id="JAGRRH010000022">
    <property type="protein sequence ID" value="KAG7344826.1"/>
    <property type="molecule type" value="Genomic_DNA"/>
</dbReference>
<feature type="transmembrane region" description="Helical" evidence="7">
    <location>
        <begin position="12"/>
        <end position="34"/>
    </location>
</feature>
<evidence type="ECO:0000256" key="5">
    <source>
        <dbReference type="ARBA" id="ARBA00023004"/>
    </source>
</evidence>
<evidence type="ECO:0000256" key="4">
    <source>
        <dbReference type="ARBA" id="ARBA00022723"/>
    </source>
</evidence>
<keyword evidence="7" id="KW-1133">Transmembrane helix</keyword>
<feature type="region of interest" description="Disordered" evidence="6">
    <location>
        <begin position="103"/>
        <end position="123"/>
    </location>
</feature>
<feature type="region of interest" description="Disordered" evidence="6">
    <location>
        <begin position="175"/>
        <end position="295"/>
    </location>
</feature>
<gene>
    <name evidence="8" type="ORF">IV203_032357</name>
</gene>
<dbReference type="InterPro" id="IPR045150">
    <property type="entry name" value="CYB561D1/2"/>
</dbReference>
<dbReference type="GO" id="GO:0016020">
    <property type="term" value="C:membrane"/>
    <property type="evidence" value="ECO:0007669"/>
    <property type="project" value="UniProtKB-SubCell"/>
</dbReference>
<evidence type="ECO:0000256" key="3">
    <source>
        <dbReference type="ARBA" id="ARBA00022617"/>
    </source>
</evidence>
<dbReference type="GO" id="GO:0140575">
    <property type="term" value="F:transmembrane monodehydroascorbate reductase activity"/>
    <property type="evidence" value="ECO:0007669"/>
    <property type="project" value="InterPro"/>
</dbReference>
<dbReference type="CDD" id="cd08760">
    <property type="entry name" value="Cyt_b561_FRRS1_like"/>
    <property type="match status" value="1"/>
</dbReference>
<accession>A0A9K3KJX7</accession>
<evidence type="ECO:0000313" key="9">
    <source>
        <dbReference type="Proteomes" id="UP000693970"/>
    </source>
</evidence>
<dbReference type="PANTHER" id="PTHR15422:SF24">
    <property type="entry name" value="DOMON RELATED DOMAIN-CONTAINING PROTEIN"/>
    <property type="match status" value="1"/>
</dbReference>
<keyword evidence="9" id="KW-1185">Reference proteome</keyword>
<protein>
    <submittedName>
        <fullName evidence="8">Cytochrome b561</fullName>
    </submittedName>
</protein>
<keyword evidence="7" id="KW-0472">Membrane</keyword>
<feature type="compositionally biased region" description="Low complexity" evidence="6">
    <location>
        <begin position="186"/>
        <end position="197"/>
    </location>
</feature>
<proteinExistence type="predicted"/>
<dbReference type="Proteomes" id="UP000693970">
    <property type="component" value="Unassembled WGS sequence"/>
</dbReference>
<keyword evidence="3" id="KW-0349">Heme</keyword>
<keyword evidence="5" id="KW-0408">Iron</keyword>
<dbReference type="GO" id="GO:0020037">
    <property type="term" value="F:heme binding"/>
    <property type="evidence" value="ECO:0007669"/>
    <property type="project" value="TreeGrafter"/>
</dbReference>
<reference evidence="8" key="2">
    <citation type="submission" date="2021-04" db="EMBL/GenBank/DDBJ databases">
        <authorList>
            <person name="Podell S."/>
        </authorList>
    </citation>
    <scope>NUCLEOTIDE SEQUENCE</scope>
    <source>
        <strain evidence="8">Hildebrandi</strain>
    </source>
</reference>
<dbReference type="OrthoDB" id="19261at2759"/>
<keyword evidence="4" id="KW-0479">Metal-binding</keyword>